<reference evidence="1" key="2">
    <citation type="journal article" date="2020" name="Nat. Commun.">
        <title>Large-scale genome sequencing of mycorrhizal fungi provides insights into the early evolution of symbiotic traits.</title>
        <authorList>
            <person name="Miyauchi S."/>
            <person name="Kiss E."/>
            <person name="Kuo A."/>
            <person name="Drula E."/>
            <person name="Kohler A."/>
            <person name="Sanchez-Garcia M."/>
            <person name="Morin E."/>
            <person name="Andreopoulos B."/>
            <person name="Barry K.W."/>
            <person name="Bonito G."/>
            <person name="Buee M."/>
            <person name="Carver A."/>
            <person name="Chen C."/>
            <person name="Cichocki N."/>
            <person name="Clum A."/>
            <person name="Culley D."/>
            <person name="Crous P.W."/>
            <person name="Fauchery L."/>
            <person name="Girlanda M."/>
            <person name="Hayes R.D."/>
            <person name="Keri Z."/>
            <person name="LaButti K."/>
            <person name="Lipzen A."/>
            <person name="Lombard V."/>
            <person name="Magnuson J."/>
            <person name="Maillard F."/>
            <person name="Murat C."/>
            <person name="Nolan M."/>
            <person name="Ohm R.A."/>
            <person name="Pangilinan J."/>
            <person name="Pereira M.F."/>
            <person name="Perotto S."/>
            <person name="Peter M."/>
            <person name="Pfister S."/>
            <person name="Riley R."/>
            <person name="Sitrit Y."/>
            <person name="Stielow J.B."/>
            <person name="Szollosi G."/>
            <person name="Zifcakova L."/>
            <person name="Stursova M."/>
            <person name="Spatafora J.W."/>
            <person name="Tedersoo L."/>
            <person name="Vaario L.M."/>
            <person name="Yamada A."/>
            <person name="Yan M."/>
            <person name="Wang P."/>
            <person name="Xu J."/>
            <person name="Bruns T."/>
            <person name="Baldrian P."/>
            <person name="Vilgalys R."/>
            <person name="Dunand C."/>
            <person name="Henrissat B."/>
            <person name="Grigoriev I.V."/>
            <person name="Hibbett D."/>
            <person name="Nagy L.G."/>
            <person name="Martin F.M."/>
        </authorList>
    </citation>
    <scope>NUCLEOTIDE SEQUENCE</scope>
    <source>
        <strain evidence="1">P2</strain>
    </source>
</reference>
<comment type="caution">
    <text evidence="1">The sequence shown here is derived from an EMBL/GenBank/DDBJ whole genome shotgun (WGS) entry which is preliminary data.</text>
</comment>
<evidence type="ECO:0000313" key="1">
    <source>
        <dbReference type="EMBL" id="KAF9647705.1"/>
    </source>
</evidence>
<keyword evidence="2" id="KW-1185">Reference proteome</keyword>
<protein>
    <submittedName>
        <fullName evidence="1">Uncharacterized protein</fullName>
    </submittedName>
</protein>
<name>A0ACB6ZD44_THEGA</name>
<organism evidence="1 2">
    <name type="scientific">Thelephora ganbajun</name>
    <name type="common">Ganba fungus</name>
    <dbReference type="NCBI Taxonomy" id="370292"/>
    <lineage>
        <taxon>Eukaryota</taxon>
        <taxon>Fungi</taxon>
        <taxon>Dikarya</taxon>
        <taxon>Basidiomycota</taxon>
        <taxon>Agaricomycotina</taxon>
        <taxon>Agaricomycetes</taxon>
        <taxon>Thelephorales</taxon>
        <taxon>Thelephoraceae</taxon>
        <taxon>Thelephora</taxon>
    </lineage>
</organism>
<sequence>MSSVQGYNSPATLTEEPEEEYIEYQQDQPEHQVEHPPAEHELHPEQEHQPESEPIASSSYSQALDRLSDMPPKDGNIGGRVSVADPTVLVESPPVGIVTLQDSNPPRSSQVIDWRNVTQTSLSGAVELMAVNANRPDDPQMTNATSARPPINQPVAAGDDGTGNNIDPNANGSTSNATNRNTGTGGRTTVARPNLASTSNVSLNPSRSQVQLAPSRPLSILERRPTGPGLVSYDPIRGDATTQVYLQDANGEGDPAGVPNRPGSRNTIMRVSVARPRSVLSPTDGIAVGDGPGPGSRRASRLVSGQDFLAGVPVIEEPPVSVFSFLLPFHSWI</sequence>
<accession>A0ACB6ZD44</accession>
<evidence type="ECO:0000313" key="2">
    <source>
        <dbReference type="Proteomes" id="UP000886501"/>
    </source>
</evidence>
<gene>
    <name evidence="1" type="ORF">BDM02DRAFT_2512219</name>
</gene>
<reference evidence="1" key="1">
    <citation type="submission" date="2019-10" db="EMBL/GenBank/DDBJ databases">
        <authorList>
            <consortium name="DOE Joint Genome Institute"/>
            <person name="Kuo A."/>
            <person name="Miyauchi S."/>
            <person name="Kiss E."/>
            <person name="Drula E."/>
            <person name="Kohler A."/>
            <person name="Sanchez-Garcia M."/>
            <person name="Andreopoulos B."/>
            <person name="Barry K.W."/>
            <person name="Bonito G."/>
            <person name="Buee M."/>
            <person name="Carver A."/>
            <person name="Chen C."/>
            <person name="Cichocki N."/>
            <person name="Clum A."/>
            <person name="Culley D."/>
            <person name="Crous P.W."/>
            <person name="Fauchery L."/>
            <person name="Girlanda M."/>
            <person name="Hayes R."/>
            <person name="Keri Z."/>
            <person name="Labutti K."/>
            <person name="Lipzen A."/>
            <person name="Lombard V."/>
            <person name="Magnuson J."/>
            <person name="Maillard F."/>
            <person name="Morin E."/>
            <person name="Murat C."/>
            <person name="Nolan M."/>
            <person name="Ohm R."/>
            <person name="Pangilinan J."/>
            <person name="Pereira M."/>
            <person name="Perotto S."/>
            <person name="Peter M."/>
            <person name="Riley R."/>
            <person name="Sitrit Y."/>
            <person name="Stielow B."/>
            <person name="Szollosi G."/>
            <person name="Zifcakova L."/>
            <person name="Stursova M."/>
            <person name="Spatafora J.W."/>
            <person name="Tedersoo L."/>
            <person name="Vaario L.-M."/>
            <person name="Yamada A."/>
            <person name="Yan M."/>
            <person name="Wang P."/>
            <person name="Xu J."/>
            <person name="Bruns T."/>
            <person name="Baldrian P."/>
            <person name="Vilgalys R."/>
            <person name="Henrissat B."/>
            <person name="Grigoriev I.V."/>
            <person name="Hibbett D."/>
            <person name="Nagy L.G."/>
            <person name="Martin F.M."/>
        </authorList>
    </citation>
    <scope>NUCLEOTIDE SEQUENCE</scope>
    <source>
        <strain evidence="1">P2</strain>
    </source>
</reference>
<proteinExistence type="predicted"/>
<dbReference type="EMBL" id="MU118027">
    <property type="protein sequence ID" value="KAF9647705.1"/>
    <property type="molecule type" value="Genomic_DNA"/>
</dbReference>
<dbReference type="Proteomes" id="UP000886501">
    <property type="component" value="Unassembled WGS sequence"/>
</dbReference>